<organism evidence="2 3">
    <name type="scientific">Penicillium salamii</name>
    <dbReference type="NCBI Taxonomy" id="1612424"/>
    <lineage>
        <taxon>Eukaryota</taxon>
        <taxon>Fungi</taxon>
        <taxon>Dikarya</taxon>
        <taxon>Ascomycota</taxon>
        <taxon>Pezizomycotina</taxon>
        <taxon>Eurotiomycetes</taxon>
        <taxon>Eurotiomycetidae</taxon>
        <taxon>Eurotiales</taxon>
        <taxon>Aspergillaceae</taxon>
        <taxon>Penicillium</taxon>
    </lineage>
</organism>
<dbReference type="AlphaFoldDB" id="A0A9W4JXE2"/>
<accession>A0A9W4JXE2</accession>
<dbReference type="SUPFAM" id="SSF48403">
    <property type="entry name" value="Ankyrin repeat"/>
    <property type="match status" value="1"/>
</dbReference>
<gene>
    <name evidence="2" type="ORF">PSALAMII_LOCUS10684</name>
</gene>
<feature type="domain" description="F-box" evidence="1">
    <location>
        <begin position="3"/>
        <end position="45"/>
    </location>
</feature>
<dbReference type="InterPro" id="IPR036047">
    <property type="entry name" value="F-box-like_dom_sf"/>
</dbReference>
<name>A0A9W4JXE2_9EURO</name>
<dbReference type="OrthoDB" id="10267539at2759"/>
<dbReference type="InterPro" id="IPR001810">
    <property type="entry name" value="F-box_dom"/>
</dbReference>
<evidence type="ECO:0000259" key="1">
    <source>
        <dbReference type="Pfam" id="PF12937"/>
    </source>
</evidence>
<sequence length="102" mass="11210">MCLSSLPPELTLLISSHLNSPKDLSSFLRTSQKFYHLLTNELYQNNIRSDGGSALLWYASRGDEVGVRNMLRVGANVNLRSPNRALSTALLEAVSTKCTSVV</sequence>
<dbReference type="EMBL" id="CAJVPA010000252">
    <property type="protein sequence ID" value="CAG8425556.1"/>
    <property type="molecule type" value="Genomic_DNA"/>
</dbReference>
<evidence type="ECO:0000313" key="3">
    <source>
        <dbReference type="Proteomes" id="UP001152646"/>
    </source>
</evidence>
<dbReference type="Gene3D" id="1.25.40.20">
    <property type="entry name" value="Ankyrin repeat-containing domain"/>
    <property type="match status" value="1"/>
</dbReference>
<evidence type="ECO:0000313" key="2">
    <source>
        <dbReference type="EMBL" id="CAG8425556.1"/>
    </source>
</evidence>
<protein>
    <recommendedName>
        <fullName evidence="1">F-box domain-containing protein</fullName>
    </recommendedName>
</protein>
<comment type="caution">
    <text evidence="2">The sequence shown here is derived from an EMBL/GenBank/DDBJ whole genome shotgun (WGS) entry which is preliminary data.</text>
</comment>
<dbReference type="Proteomes" id="UP001152646">
    <property type="component" value="Unassembled WGS sequence"/>
</dbReference>
<dbReference type="Pfam" id="PF12937">
    <property type="entry name" value="F-box-like"/>
    <property type="match status" value="1"/>
</dbReference>
<proteinExistence type="predicted"/>
<reference evidence="2" key="1">
    <citation type="submission" date="2021-07" db="EMBL/GenBank/DDBJ databases">
        <authorList>
            <person name="Branca A.L. A."/>
        </authorList>
    </citation>
    <scope>NUCLEOTIDE SEQUENCE</scope>
</reference>
<dbReference type="SUPFAM" id="SSF81383">
    <property type="entry name" value="F-box domain"/>
    <property type="match status" value="1"/>
</dbReference>
<dbReference type="InterPro" id="IPR036770">
    <property type="entry name" value="Ankyrin_rpt-contain_sf"/>
</dbReference>